<protein>
    <recommendedName>
        <fullName evidence="2">Bifunctional inhibitor/plant lipid transfer protein/seed storage helical domain-containing protein</fullName>
    </recommendedName>
</protein>
<proteinExistence type="predicted"/>
<feature type="signal peptide" evidence="1">
    <location>
        <begin position="1"/>
        <end position="25"/>
    </location>
</feature>
<dbReference type="EMBL" id="JBJXBP010000004">
    <property type="protein sequence ID" value="KAL3833572.1"/>
    <property type="molecule type" value="Genomic_DNA"/>
</dbReference>
<evidence type="ECO:0000256" key="1">
    <source>
        <dbReference type="SAM" id="SignalP"/>
    </source>
</evidence>
<dbReference type="Gene3D" id="1.10.110.10">
    <property type="entry name" value="Plant lipid-transfer and hydrophobic proteins"/>
    <property type="match status" value="1"/>
</dbReference>
<dbReference type="AlphaFoldDB" id="A0ABD3TB32"/>
<dbReference type="SUPFAM" id="SSF47699">
    <property type="entry name" value="Bifunctional inhibitor/lipid-transfer protein/seed storage 2S albumin"/>
    <property type="match status" value="1"/>
</dbReference>
<keyword evidence="1" id="KW-0732">Signal</keyword>
<keyword evidence="4" id="KW-1185">Reference proteome</keyword>
<feature type="domain" description="Bifunctional inhibitor/plant lipid transfer protein/seed storage helical" evidence="2">
    <location>
        <begin position="26"/>
        <end position="103"/>
    </location>
</feature>
<dbReference type="Pfam" id="PF14368">
    <property type="entry name" value="LTP_2"/>
    <property type="match status" value="1"/>
</dbReference>
<gene>
    <name evidence="3" type="ORF">ACJIZ3_008308</name>
</gene>
<dbReference type="Proteomes" id="UP001634393">
    <property type="component" value="Unassembled WGS sequence"/>
</dbReference>
<name>A0ABD3TB32_9LAMI</name>
<accession>A0ABD3TB32</accession>
<reference evidence="3 4" key="1">
    <citation type="submission" date="2024-12" db="EMBL/GenBank/DDBJ databases">
        <title>The unique morphological basis and parallel evolutionary history of personate flowers in Penstemon.</title>
        <authorList>
            <person name="Depatie T.H."/>
            <person name="Wessinger C.A."/>
        </authorList>
    </citation>
    <scope>NUCLEOTIDE SEQUENCE [LARGE SCALE GENOMIC DNA]</scope>
    <source>
        <strain evidence="3">WTNN_2</strain>
        <tissue evidence="3">Leaf</tissue>
    </source>
</reference>
<evidence type="ECO:0000313" key="4">
    <source>
        <dbReference type="Proteomes" id="UP001634393"/>
    </source>
</evidence>
<evidence type="ECO:0000259" key="2">
    <source>
        <dbReference type="Pfam" id="PF14368"/>
    </source>
</evidence>
<comment type="caution">
    <text evidence="3">The sequence shown here is derived from an EMBL/GenBank/DDBJ whole genome shotgun (WGS) entry which is preliminary data.</text>
</comment>
<feature type="chain" id="PRO_5044850652" description="Bifunctional inhibitor/plant lipid transfer protein/seed storage helical domain-containing protein" evidence="1">
    <location>
        <begin position="26"/>
        <end position="116"/>
    </location>
</feature>
<dbReference type="InterPro" id="IPR036312">
    <property type="entry name" value="Bifun_inhib/LTP/seed_sf"/>
</dbReference>
<organism evidence="3 4">
    <name type="scientific">Penstemon smallii</name>
    <dbReference type="NCBI Taxonomy" id="265156"/>
    <lineage>
        <taxon>Eukaryota</taxon>
        <taxon>Viridiplantae</taxon>
        <taxon>Streptophyta</taxon>
        <taxon>Embryophyta</taxon>
        <taxon>Tracheophyta</taxon>
        <taxon>Spermatophyta</taxon>
        <taxon>Magnoliopsida</taxon>
        <taxon>eudicotyledons</taxon>
        <taxon>Gunneridae</taxon>
        <taxon>Pentapetalae</taxon>
        <taxon>asterids</taxon>
        <taxon>lamiids</taxon>
        <taxon>Lamiales</taxon>
        <taxon>Plantaginaceae</taxon>
        <taxon>Cheloneae</taxon>
        <taxon>Penstemon</taxon>
    </lineage>
</organism>
<evidence type="ECO:0000313" key="3">
    <source>
        <dbReference type="EMBL" id="KAL3833572.1"/>
    </source>
</evidence>
<dbReference type="InterPro" id="IPR016140">
    <property type="entry name" value="Bifunc_inhib/LTP/seed_store"/>
</dbReference>
<sequence>MAITLKIGAITLCLIFLCSILSAVCLDPECSVIPVRNLVACDDYYTGAPKPSHDCCNGVRSILHSTSPQIICRCYKATPWKFHFEFDEHKTLNFKSECGIYDGTISAFCCIFNKTC</sequence>